<evidence type="ECO:0000313" key="1">
    <source>
        <dbReference type="EMBL" id="OJD15624.1"/>
    </source>
</evidence>
<sequence length="165" mass="18123">MALDTQVHPGRTLTIFGLLSAIVEALNANPTTPKKAAKLCHIIMKTSQILQLLVISCCCALGWTSQEYLVRVRSVAARGNSRAPVLLATLDASMLVGFVPCVYRMDDHFRFSNLGGRDVECDALYCFGFRSVWIVCKERGETDKYGLEGKQEVHGDGHGFVSRDG</sequence>
<comment type="caution">
    <text evidence="1">The sequence shown here is derived from an EMBL/GenBank/DDBJ whole genome shotgun (WGS) entry which is preliminary data.</text>
</comment>
<proteinExistence type="predicted"/>
<accession>A0A1J9PGS4</accession>
<name>A0A1J9PGS4_9EURO</name>
<reference evidence="1 2" key="1">
    <citation type="submission" date="2015-07" db="EMBL/GenBank/DDBJ databases">
        <title>Emmonsia species relationships and genome sequence.</title>
        <authorList>
            <consortium name="The Broad Institute Genomics Platform"/>
            <person name="Cuomo C.A."/>
            <person name="Munoz J.F."/>
            <person name="Imamovic A."/>
            <person name="Priest M.E."/>
            <person name="Young S."/>
            <person name="Clay O.K."/>
            <person name="McEwen J.G."/>
        </authorList>
    </citation>
    <scope>NUCLEOTIDE SEQUENCE [LARGE SCALE GENOMIC DNA]</scope>
    <source>
        <strain evidence="1 2">UAMH 9510</strain>
    </source>
</reference>
<organism evidence="1 2">
    <name type="scientific">Emergomyces pasteurianus Ep9510</name>
    <dbReference type="NCBI Taxonomy" id="1447872"/>
    <lineage>
        <taxon>Eukaryota</taxon>
        <taxon>Fungi</taxon>
        <taxon>Dikarya</taxon>
        <taxon>Ascomycota</taxon>
        <taxon>Pezizomycotina</taxon>
        <taxon>Eurotiomycetes</taxon>
        <taxon>Eurotiomycetidae</taxon>
        <taxon>Onygenales</taxon>
        <taxon>Ajellomycetaceae</taxon>
        <taxon>Emergomyces</taxon>
    </lineage>
</organism>
<keyword evidence="2" id="KW-1185">Reference proteome</keyword>
<dbReference type="AlphaFoldDB" id="A0A1J9PGS4"/>
<dbReference type="Proteomes" id="UP000182235">
    <property type="component" value="Unassembled WGS sequence"/>
</dbReference>
<dbReference type="STRING" id="1447872.A0A1J9PGS4"/>
<evidence type="ECO:0000313" key="2">
    <source>
        <dbReference type="Proteomes" id="UP000182235"/>
    </source>
</evidence>
<dbReference type="OrthoDB" id="3358017at2759"/>
<gene>
    <name evidence="1" type="ORF">AJ78_04144</name>
</gene>
<protein>
    <submittedName>
        <fullName evidence="1">Uncharacterized protein</fullName>
    </submittedName>
</protein>
<dbReference type="EMBL" id="LGRN01000146">
    <property type="protein sequence ID" value="OJD15624.1"/>
    <property type="molecule type" value="Genomic_DNA"/>
</dbReference>
<dbReference type="VEuPathDB" id="FungiDB:AJ78_04144"/>